<name>A0A915YFP6_9BACT</name>
<gene>
    <name evidence="1" type="ORF">AsAng_0029020</name>
</gene>
<keyword evidence="2" id="KW-1185">Reference proteome</keyword>
<evidence type="ECO:0000313" key="2">
    <source>
        <dbReference type="Proteomes" id="UP001060919"/>
    </source>
</evidence>
<protein>
    <submittedName>
        <fullName evidence="1">Uncharacterized protein</fullName>
    </submittedName>
</protein>
<dbReference type="Proteomes" id="UP001060919">
    <property type="component" value="Chromosome"/>
</dbReference>
<organism evidence="1 2">
    <name type="scientific">Aureispira anguillae</name>
    <dbReference type="NCBI Taxonomy" id="2864201"/>
    <lineage>
        <taxon>Bacteria</taxon>
        <taxon>Pseudomonadati</taxon>
        <taxon>Bacteroidota</taxon>
        <taxon>Saprospiria</taxon>
        <taxon>Saprospirales</taxon>
        <taxon>Saprospiraceae</taxon>
        <taxon>Aureispira</taxon>
    </lineage>
</organism>
<sequence length="209" mass="23719">MVFNGVIRIRKLSLSIFFSFIKVSIFNLQCTGYRTNLKYLFNLPIPFYMPNRLSILFFAVSCLIFSACQKGPTVDVPFRTYVTIPAGLNTGFSHHFVLSNIPGATFDNLLEARPSYVTLTTEYGEQNLDFIQQAYFYTIDGTNKKEMAYQTNLPVTNAGTVQLYPSILDMKDHITKDAFEMELKLIFRSIPVTETRIRIDFGVQGTLGG</sequence>
<accession>A0A915YFP6</accession>
<dbReference type="KEGG" id="aup:AsAng_0029020"/>
<proteinExistence type="predicted"/>
<dbReference type="AlphaFoldDB" id="A0A915YFP6"/>
<reference evidence="1" key="1">
    <citation type="submission" date="2022-09" db="EMBL/GenBank/DDBJ databases">
        <title>Aureispira anguillicida sp. nov., isolated from Leptocephalus of Japanese eel Anguilla japonica.</title>
        <authorList>
            <person name="Yuasa K."/>
            <person name="Mekata T."/>
            <person name="Ikunari K."/>
        </authorList>
    </citation>
    <scope>NUCLEOTIDE SEQUENCE</scope>
    <source>
        <strain evidence="1">EL160426</strain>
    </source>
</reference>
<dbReference type="EMBL" id="AP026867">
    <property type="protein sequence ID" value="BDS12187.1"/>
    <property type="molecule type" value="Genomic_DNA"/>
</dbReference>
<evidence type="ECO:0000313" key="1">
    <source>
        <dbReference type="EMBL" id="BDS12187.1"/>
    </source>
</evidence>